<keyword evidence="2" id="KW-0732">Signal</keyword>
<dbReference type="PANTHER" id="PTHR30535">
    <property type="entry name" value="VITAMIN B12-BINDING PROTEIN"/>
    <property type="match status" value="1"/>
</dbReference>
<dbReference type="Proteomes" id="UP000003639">
    <property type="component" value="Unassembled WGS sequence"/>
</dbReference>
<dbReference type="AlphaFoldDB" id="A6NSV4"/>
<evidence type="ECO:0000259" key="3">
    <source>
        <dbReference type="PROSITE" id="PS50983"/>
    </source>
</evidence>
<dbReference type="EMBL" id="AAXG02000009">
    <property type="protein sequence ID" value="EDN00931.1"/>
    <property type="molecule type" value="Genomic_DNA"/>
</dbReference>
<dbReference type="SUPFAM" id="SSF53807">
    <property type="entry name" value="Helical backbone' metal receptor"/>
    <property type="match status" value="1"/>
</dbReference>
<feature type="signal peptide" evidence="2">
    <location>
        <begin position="1"/>
        <end position="21"/>
    </location>
</feature>
<dbReference type="Gene3D" id="3.40.50.1980">
    <property type="entry name" value="Nitrogenase molybdenum iron protein domain"/>
    <property type="match status" value="2"/>
</dbReference>
<dbReference type="STRING" id="411467.BACCAP_01283"/>
<evidence type="ECO:0000313" key="4">
    <source>
        <dbReference type="EMBL" id="EDN00931.1"/>
    </source>
</evidence>
<evidence type="ECO:0000313" key="5">
    <source>
        <dbReference type="Proteomes" id="UP000003639"/>
    </source>
</evidence>
<comment type="caution">
    <text evidence="4">The sequence shown here is derived from an EMBL/GenBank/DDBJ whole genome shotgun (WGS) entry which is preliminary data.</text>
</comment>
<dbReference type="OrthoDB" id="9787830at2"/>
<evidence type="ECO:0000256" key="1">
    <source>
        <dbReference type="ARBA" id="ARBA00008814"/>
    </source>
</evidence>
<sequence length="382" mass="42183">MKRIFSILMAAMMLLSGCAGTANESEPSQEPWNSETAEALEQTPEGRTVVDHDGIEVDLPEQIDRIAVGNIGPMASVLTLFLGSGESIVGMSPMSMSAAENGILGELFPELLDADTSFLQGSNINVEKLLTLEPDLVLIQSGQSEVRTQLENAGLTVVAFGVGTFKYDIINTYEAWIDLLSQIFPANDKMEEVTAYSKEVLELVQSRVSDIPEAERKRALFLFQYDETQMIASGRNFFGQYWCESAGAVNVAQDIEAGQATITMEQVYEWQPDVIFITNFTNTKPADLYANAVGSDDWSLVKAVQEQQVYKMPLGSFRTYSVSADMPVTLLWVAKTIYPDLFSDIDTDAEVKDFYQRIYGVTLTDEQVAAMYDPQGDVAYGM</sequence>
<reference evidence="4 5" key="1">
    <citation type="submission" date="2007-04" db="EMBL/GenBank/DDBJ databases">
        <authorList>
            <person name="Fulton L."/>
            <person name="Clifton S."/>
            <person name="Fulton B."/>
            <person name="Xu J."/>
            <person name="Minx P."/>
            <person name="Pepin K.H."/>
            <person name="Johnson M."/>
            <person name="Thiruvilangam P."/>
            <person name="Bhonagiri V."/>
            <person name="Nash W.E."/>
            <person name="Mardis E.R."/>
            <person name="Wilson R.K."/>
        </authorList>
    </citation>
    <scope>NUCLEOTIDE SEQUENCE [LARGE SCALE GENOMIC DNA]</scope>
    <source>
        <strain evidence="4 5">ATCC 29799</strain>
    </source>
</reference>
<name>A6NSV4_9FIRM</name>
<evidence type="ECO:0000256" key="2">
    <source>
        <dbReference type="SAM" id="SignalP"/>
    </source>
</evidence>
<proteinExistence type="inferred from homology"/>
<dbReference type="RefSeq" id="WP_006571831.1">
    <property type="nucleotide sequence ID" value="NZ_AAXG02000009.1"/>
</dbReference>
<gene>
    <name evidence="4" type="ORF">BACCAP_01283</name>
</gene>
<dbReference type="InterPro" id="IPR050902">
    <property type="entry name" value="ABC_Transporter_SBP"/>
</dbReference>
<comment type="similarity">
    <text evidence="1">Belongs to the bacterial solute-binding protein 8 family.</text>
</comment>
<feature type="domain" description="Fe/B12 periplasmic-binding" evidence="3">
    <location>
        <begin position="65"/>
        <end position="341"/>
    </location>
</feature>
<protein>
    <submittedName>
        <fullName evidence="4">Periplasmic binding protein</fullName>
    </submittedName>
</protein>
<dbReference type="PROSITE" id="PS50983">
    <property type="entry name" value="FE_B12_PBP"/>
    <property type="match status" value="1"/>
</dbReference>
<dbReference type="PROSITE" id="PS51257">
    <property type="entry name" value="PROKAR_LIPOPROTEIN"/>
    <property type="match status" value="1"/>
</dbReference>
<organism evidence="4 5">
    <name type="scientific">Pseudoflavonifractor capillosus ATCC 29799</name>
    <dbReference type="NCBI Taxonomy" id="411467"/>
    <lineage>
        <taxon>Bacteria</taxon>
        <taxon>Bacillati</taxon>
        <taxon>Bacillota</taxon>
        <taxon>Clostridia</taxon>
        <taxon>Eubacteriales</taxon>
        <taxon>Oscillospiraceae</taxon>
        <taxon>Pseudoflavonifractor</taxon>
    </lineage>
</organism>
<dbReference type="eggNOG" id="COG0614">
    <property type="taxonomic scope" value="Bacteria"/>
</dbReference>
<reference evidence="4 5" key="2">
    <citation type="submission" date="2007-06" db="EMBL/GenBank/DDBJ databases">
        <title>Draft genome sequence of Pseudoflavonifractor capillosus ATCC 29799.</title>
        <authorList>
            <person name="Sudarsanam P."/>
            <person name="Ley R."/>
            <person name="Guruge J."/>
            <person name="Turnbaugh P.J."/>
            <person name="Mahowald M."/>
            <person name="Liep D."/>
            <person name="Gordon J."/>
        </authorList>
    </citation>
    <scope>NUCLEOTIDE SEQUENCE [LARGE SCALE GENOMIC DNA]</scope>
    <source>
        <strain evidence="4 5">ATCC 29799</strain>
    </source>
</reference>
<dbReference type="InterPro" id="IPR002491">
    <property type="entry name" value="ABC_transptr_periplasmic_BD"/>
</dbReference>
<keyword evidence="5" id="KW-1185">Reference proteome</keyword>
<dbReference type="PANTHER" id="PTHR30535:SF34">
    <property type="entry name" value="MOLYBDATE-BINDING PROTEIN MOLA"/>
    <property type="match status" value="1"/>
</dbReference>
<feature type="chain" id="PRO_5039463306" evidence="2">
    <location>
        <begin position="22"/>
        <end position="382"/>
    </location>
</feature>
<dbReference type="Pfam" id="PF01497">
    <property type="entry name" value="Peripla_BP_2"/>
    <property type="match status" value="1"/>
</dbReference>
<accession>A6NSV4</accession>